<evidence type="ECO:0000256" key="4">
    <source>
        <dbReference type="ARBA" id="ARBA00022801"/>
    </source>
</evidence>
<dbReference type="Pfam" id="PF14310">
    <property type="entry name" value="Fn3-like"/>
    <property type="match status" value="1"/>
</dbReference>
<dbReference type="InterPro" id="IPR026891">
    <property type="entry name" value="Fn3-like"/>
</dbReference>
<dbReference type="EC" id="3.2.1.21" evidence="3"/>
<comment type="catalytic activity">
    <reaction evidence="1">
        <text>Hydrolysis of terminal, non-reducing beta-D-glucosyl residues with release of beta-D-glucose.</text>
        <dbReference type="EC" id="3.2.1.21"/>
    </reaction>
</comment>
<evidence type="ECO:0000256" key="3">
    <source>
        <dbReference type="ARBA" id="ARBA00012744"/>
    </source>
</evidence>
<evidence type="ECO:0000313" key="6">
    <source>
        <dbReference type="EMBL" id="CAE8638517.1"/>
    </source>
</evidence>
<dbReference type="AlphaFoldDB" id="A0A813HLV2"/>
<organism evidence="6 7">
    <name type="scientific">Polarella glacialis</name>
    <name type="common">Dinoflagellate</name>
    <dbReference type="NCBI Taxonomy" id="89957"/>
    <lineage>
        <taxon>Eukaryota</taxon>
        <taxon>Sar</taxon>
        <taxon>Alveolata</taxon>
        <taxon>Dinophyceae</taxon>
        <taxon>Suessiales</taxon>
        <taxon>Suessiaceae</taxon>
        <taxon>Polarella</taxon>
    </lineage>
</organism>
<dbReference type="GO" id="GO:0008422">
    <property type="term" value="F:beta-glucosidase activity"/>
    <property type="evidence" value="ECO:0007669"/>
    <property type="project" value="UniProtKB-EC"/>
</dbReference>
<dbReference type="InterPro" id="IPR013783">
    <property type="entry name" value="Ig-like_fold"/>
</dbReference>
<comment type="similarity">
    <text evidence="2">Belongs to the glycosyl hydrolase 3 family.</text>
</comment>
<evidence type="ECO:0000313" key="7">
    <source>
        <dbReference type="Proteomes" id="UP000654075"/>
    </source>
</evidence>
<dbReference type="PANTHER" id="PTHR42715">
    <property type="entry name" value="BETA-GLUCOSIDASE"/>
    <property type="match status" value="1"/>
</dbReference>
<dbReference type="InterPro" id="IPR036881">
    <property type="entry name" value="Glyco_hydro_3_C_sf"/>
</dbReference>
<feature type="domain" description="Fibronectin type III-like" evidence="5">
    <location>
        <begin position="69"/>
        <end position="136"/>
    </location>
</feature>
<evidence type="ECO:0000259" key="5">
    <source>
        <dbReference type="SMART" id="SM01217"/>
    </source>
</evidence>
<feature type="non-terminal residue" evidence="6">
    <location>
        <position position="1"/>
    </location>
</feature>
<dbReference type="OrthoDB" id="444775at2759"/>
<dbReference type="Gene3D" id="3.40.50.1700">
    <property type="entry name" value="Glycoside hydrolase family 3 C-terminal domain"/>
    <property type="match status" value="1"/>
</dbReference>
<dbReference type="EMBL" id="CAJNNV010031984">
    <property type="protein sequence ID" value="CAE8638517.1"/>
    <property type="molecule type" value="Genomic_DNA"/>
</dbReference>
<protein>
    <recommendedName>
        <fullName evidence="3">beta-glucosidase</fullName>
        <ecNumber evidence="3">3.2.1.21</ecNumber>
    </recommendedName>
</protein>
<dbReference type="GO" id="GO:0009251">
    <property type="term" value="P:glucan catabolic process"/>
    <property type="evidence" value="ECO:0007669"/>
    <property type="project" value="TreeGrafter"/>
</dbReference>
<dbReference type="Proteomes" id="UP000654075">
    <property type="component" value="Unassembled WGS sequence"/>
</dbReference>
<dbReference type="Gene3D" id="2.60.40.10">
    <property type="entry name" value="Immunoglobulins"/>
    <property type="match status" value="1"/>
</dbReference>
<reference evidence="6" key="1">
    <citation type="submission" date="2021-02" db="EMBL/GenBank/DDBJ databases">
        <authorList>
            <person name="Dougan E. K."/>
            <person name="Rhodes N."/>
            <person name="Thang M."/>
            <person name="Chan C."/>
        </authorList>
    </citation>
    <scope>NUCLEOTIDE SEQUENCE</scope>
</reference>
<comment type="caution">
    <text evidence="6">The sequence shown here is derived from an EMBL/GenBank/DDBJ whole genome shotgun (WGS) entry which is preliminary data.</text>
</comment>
<sequence length="147" mass="15952">DVPYSEGLFTSYRAEDAAAKSAFPFGHGLSYTTFTYDQPKQLTEGECQAFVCVTATVSNSGRSGASGSEVAQAYVEFPPSAEEPKLVLRGFHKTAVLAPGAEEVAMFNFTRRDLSIYRGGGWQLQHDIKLHIGSSSAPLYWLSMSIS</sequence>
<keyword evidence="4" id="KW-0378">Hydrolase</keyword>
<evidence type="ECO:0000256" key="2">
    <source>
        <dbReference type="ARBA" id="ARBA00005336"/>
    </source>
</evidence>
<proteinExistence type="inferred from homology"/>
<name>A0A813HLV2_POLGL</name>
<dbReference type="InterPro" id="IPR050288">
    <property type="entry name" value="Cellulose_deg_GH3"/>
</dbReference>
<gene>
    <name evidence="6" type="ORF">PGLA1383_LOCUS53687</name>
</gene>
<keyword evidence="7" id="KW-1185">Reference proteome</keyword>
<dbReference type="SMART" id="SM01217">
    <property type="entry name" value="Fn3_like"/>
    <property type="match status" value="1"/>
</dbReference>
<dbReference type="PANTHER" id="PTHR42715:SF10">
    <property type="entry name" value="BETA-GLUCOSIDASE"/>
    <property type="match status" value="1"/>
</dbReference>
<accession>A0A813HLV2</accession>
<evidence type="ECO:0000256" key="1">
    <source>
        <dbReference type="ARBA" id="ARBA00000448"/>
    </source>
</evidence>